<sequence>MEEKYGRIVMTPRCLTRTLPALSIPGLNYALISSLTLPHVTSPRLASPHLITLFASRLMGNETSYQEHRYPVLAFEAPSRHSQTAASLPESLTFCAQQENFTRRRKSLPSEPDYTDSSDNSVISGRHQFPRSTNINNPIASSSWLRTAPATCGTPSSERGSIFDVLVKRISGSGQNQTSSSDEDQTGGTRDLSSTTSLQDSACEFLESSQQLTEEEKAQIKDVLDRVKQVENREAKRISDSAIIST</sequence>
<dbReference type="EMBL" id="LN902841">
    <property type="protein sequence ID" value="CUT98534.1"/>
    <property type="molecule type" value="Genomic_DNA"/>
</dbReference>
<dbReference type="AlphaFoldDB" id="A0A0S4MJH8"/>
<dbReference type="Proteomes" id="UP000017246">
    <property type="component" value="Unassembled WGS sequence"/>
</dbReference>
<protein>
    <submittedName>
        <fullName evidence="2">Protein piccolo</fullName>
    </submittedName>
</protein>
<name>A0A0S4MJH8_ECHMU</name>
<feature type="region of interest" description="Disordered" evidence="1">
    <location>
        <begin position="172"/>
        <end position="197"/>
    </location>
</feature>
<proteinExistence type="predicted"/>
<evidence type="ECO:0000313" key="2">
    <source>
        <dbReference type="EMBL" id="CUT98534.1"/>
    </source>
</evidence>
<dbReference type="OrthoDB" id="6260397at2759"/>
<reference evidence="2" key="2">
    <citation type="submission" date="2015-11" db="EMBL/GenBank/DDBJ databases">
        <authorList>
            <person name="Zhang Y."/>
            <person name="Guo Z."/>
        </authorList>
    </citation>
    <scope>NUCLEOTIDE SEQUENCE</scope>
</reference>
<feature type="compositionally biased region" description="Polar residues" evidence="1">
    <location>
        <begin position="130"/>
        <end position="140"/>
    </location>
</feature>
<evidence type="ECO:0000313" key="3">
    <source>
        <dbReference type="Proteomes" id="UP000017246"/>
    </source>
</evidence>
<organism evidence="2 3">
    <name type="scientific">Echinococcus multilocularis</name>
    <name type="common">Fox tapeworm</name>
    <dbReference type="NCBI Taxonomy" id="6211"/>
    <lineage>
        <taxon>Eukaryota</taxon>
        <taxon>Metazoa</taxon>
        <taxon>Spiralia</taxon>
        <taxon>Lophotrochozoa</taxon>
        <taxon>Platyhelminthes</taxon>
        <taxon>Cestoda</taxon>
        <taxon>Eucestoda</taxon>
        <taxon>Cyclophyllidea</taxon>
        <taxon>Taeniidae</taxon>
        <taxon>Echinococcus</taxon>
    </lineage>
</organism>
<evidence type="ECO:0000256" key="1">
    <source>
        <dbReference type="SAM" id="MobiDB-lite"/>
    </source>
</evidence>
<feature type="region of interest" description="Disordered" evidence="1">
    <location>
        <begin position="103"/>
        <end position="140"/>
    </location>
</feature>
<reference evidence="2" key="1">
    <citation type="journal article" date="2013" name="Nature">
        <title>The genomes of four tapeworm species reveal adaptations to parasitism.</title>
        <authorList>
            <person name="Tsai I.J."/>
            <person name="Zarowiecki M."/>
            <person name="Holroyd N."/>
            <person name="Garciarrubio A."/>
            <person name="Sanchez-Flores A."/>
            <person name="Brooks K.L."/>
            <person name="Tracey A."/>
            <person name="Bobes R.J."/>
            <person name="Fragoso G."/>
            <person name="Sciutto E."/>
            <person name="Aslett M."/>
            <person name="Beasley H."/>
            <person name="Bennett H.M."/>
            <person name="Cai J."/>
            <person name="Camicia F."/>
            <person name="Clark R."/>
            <person name="Cucher M."/>
            <person name="De Silva N."/>
            <person name="Day T.A."/>
            <person name="Deplazes P."/>
            <person name="Estrada K."/>
            <person name="Fernandez C."/>
            <person name="Holland P.W."/>
            <person name="Hou J."/>
            <person name="Hu S."/>
            <person name="Huckvale T."/>
            <person name="Hung S.S."/>
            <person name="Kamenetzky L."/>
            <person name="Keane J.A."/>
            <person name="Kiss F."/>
            <person name="Koziol U."/>
            <person name="Lambert O."/>
            <person name="Liu K."/>
            <person name="Luo X."/>
            <person name="Luo Y."/>
            <person name="Macchiaroli N."/>
            <person name="Nichol S."/>
            <person name="Paps J."/>
            <person name="Parkinson J."/>
            <person name="Pouchkina-Stantcheva N."/>
            <person name="Riddiford N."/>
            <person name="Rosenzvit M."/>
            <person name="Salinas G."/>
            <person name="Wasmuth J.D."/>
            <person name="Zamanian M."/>
            <person name="Zheng Y."/>
            <person name="Cai X."/>
            <person name="Soberon X."/>
            <person name="Olson P.D."/>
            <person name="Laclette J.P."/>
            <person name="Brehm K."/>
            <person name="Berriman M."/>
            <person name="Garciarrubio A."/>
            <person name="Bobes R.J."/>
            <person name="Fragoso G."/>
            <person name="Sanchez-Flores A."/>
            <person name="Estrada K."/>
            <person name="Cevallos M.A."/>
            <person name="Morett E."/>
            <person name="Gonzalez V."/>
            <person name="Portillo T."/>
            <person name="Ochoa-Leyva A."/>
            <person name="Jose M.V."/>
            <person name="Sciutto E."/>
            <person name="Landa A."/>
            <person name="Jimenez L."/>
            <person name="Valdes V."/>
            <person name="Carrero J.C."/>
            <person name="Larralde C."/>
            <person name="Morales-Montor J."/>
            <person name="Limon-Lason J."/>
            <person name="Soberon X."/>
            <person name="Laclette J.P."/>
        </authorList>
    </citation>
    <scope>NUCLEOTIDE SEQUENCE [LARGE SCALE GENOMIC DNA]</scope>
</reference>
<keyword evidence="3" id="KW-1185">Reference proteome</keyword>
<accession>A0A0S4MJH8</accession>